<evidence type="ECO:0000313" key="1">
    <source>
        <dbReference type="EMBL" id="PTX53684.1"/>
    </source>
</evidence>
<sequence>MPLIPRYALGMELTDSLFKLVEMKRGFKKTRLTQYVVHPLLPFWMKEHSAVDREELIHSISDALAGRRLKTRKVHLALGNRQVVTGIWHIPEMRPNRMRRWIRKKVIPGWDLPFDDPHFDYRPLGPIWEEGDHQQVLVAAVSRSYVEDLTHLIRCCGLEPVSIDLSAFSLQRWVEFTDDSSLHRPATLHLSREGVEVNLFHHGLLQGGTFLPLEMARFLEDGTRPGMDPLAPVLTDPDKVRSYGAALLETLGKEGPEWLNRELWKPNRVWVLTGEGIDLNQLMLWMQSRKTPPLRMGSGPQEWMDEDLQIRSSRWLGTALSVPLGAALSGVRGGST</sequence>
<dbReference type="AlphaFoldDB" id="A0A2T6BCC6"/>
<dbReference type="Gene3D" id="3.30.1490.300">
    <property type="match status" value="1"/>
</dbReference>
<gene>
    <name evidence="1" type="ORF">C8P63_1274</name>
</gene>
<dbReference type="Pfam" id="PF11104">
    <property type="entry name" value="PilM_2"/>
    <property type="match status" value="1"/>
</dbReference>
<dbReference type="EMBL" id="QBKR01000027">
    <property type="protein sequence ID" value="PTX53684.1"/>
    <property type="molecule type" value="Genomic_DNA"/>
</dbReference>
<dbReference type="Proteomes" id="UP000244240">
    <property type="component" value="Unassembled WGS sequence"/>
</dbReference>
<dbReference type="Gene3D" id="3.30.420.40">
    <property type="match status" value="2"/>
</dbReference>
<evidence type="ECO:0000313" key="2">
    <source>
        <dbReference type="Proteomes" id="UP000244240"/>
    </source>
</evidence>
<keyword evidence="2" id="KW-1185">Reference proteome</keyword>
<dbReference type="SUPFAM" id="SSF53067">
    <property type="entry name" value="Actin-like ATPase domain"/>
    <property type="match status" value="1"/>
</dbReference>
<reference evidence="1 2" key="1">
    <citation type="submission" date="2018-04" db="EMBL/GenBank/DDBJ databases">
        <title>Genomic Encyclopedia of Archaeal and Bacterial Type Strains, Phase II (KMG-II): from individual species to whole genera.</title>
        <authorList>
            <person name="Goeker M."/>
        </authorList>
    </citation>
    <scope>NUCLEOTIDE SEQUENCE [LARGE SCALE GENOMIC DNA]</scope>
    <source>
        <strain evidence="1 2">DSM 45787</strain>
    </source>
</reference>
<dbReference type="OrthoDB" id="2987556at2"/>
<dbReference type="InterPro" id="IPR043129">
    <property type="entry name" value="ATPase_NBD"/>
</dbReference>
<name>A0A2T6BCC6_9BACL</name>
<dbReference type="InterPro" id="IPR005883">
    <property type="entry name" value="PilM"/>
</dbReference>
<dbReference type="RefSeq" id="WP_108025656.1">
    <property type="nucleotide sequence ID" value="NZ_QBKR01000027.1"/>
</dbReference>
<organism evidence="1 2">
    <name type="scientific">Melghirimyces profundicolus</name>
    <dbReference type="NCBI Taxonomy" id="1242148"/>
    <lineage>
        <taxon>Bacteria</taxon>
        <taxon>Bacillati</taxon>
        <taxon>Bacillota</taxon>
        <taxon>Bacilli</taxon>
        <taxon>Bacillales</taxon>
        <taxon>Thermoactinomycetaceae</taxon>
        <taxon>Melghirimyces</taxon>
    </lineage>
</organism>
<comment type="caution">
    <text evidence="1">The sequence shown here is derived from an EMBL/GenBank/DDBJ whole genome shotgun (WGS) entry which is preliminary data.</text>
</comment>
<proteinExistence type="predicted"/>
<protein>
    <submittedName>
        <fullName evidence="1">Type IV pilus assembly PilM-like protein</fullName>
    </submittedName>
</protein>
<accession>A0A2T6BCC6</accession>